<accession>A0A4V6DAK3</accession>
<dbReference type="Gramene" id="TKW30326">
    <property type="protein sequence ID" value="TKW30326"/>
    <property type="gene ID" value="SEVIR_2G028700v2"/>
</dbReference>
<dbReference type="OMA" id="IDWIAYT"/>
<dbReference type="Proteomes" id="UP000298652">
    <property type="component" value="Chromosome 2"/>
</dbReference>
<reference evidence="2" key="1">
    <citation type="submission" date="2019-03" db="EMBL/GenBank/DDBJ databases">
        <title>WGS assembly of Setaria viridis.</title>
        <authorList>
            <person name="Huang P."/>
            <person name="Jenkins J."/>
            <person name="Grimwood J."/>
            <person name="Barry K."/>
            <person name="Healey A."/>
            <person name="Mamidi S."/>
            <person name="Sreedasyam A."/>
            <person name="Shu S."/>
            <person name="Feldman M."/>
            <person name="Wu J."/>
            <person name="Yu Y."/>
            <person name="Chen C."/>
            <person name="Johnson J."/>
            <person name="Rokhsar D."/>
            <person name="Baxter I."/>
            <person name="Schmutz J."/>
            <person name="Brutnell T."/>
            <person name="Kellogg E."/>
        </authorList>
    </citation>
    <scope>NUCLEOTIDE SEQUENCE [LARGE SCALE GENOMIC DNA]</scope>
</reference>
<evidence type="ECO:0000313" key="2">
    <source>
        <dbReference type="EMBL" id="TKW30326.1"/>
    </source>
</evidence>
<gene>
    <name evidence="2" type="ORF">SEVIR_2G028700v2</name>
</gene>
<keyword evidence="3" id="KW-1185">Reference proteome</keyword>
<dbReference type="EMBL" id="CM016553">
    <property type="protein sequence ID" value="TKW30326.1"/>
    <property type="molecule type" value="Genomic_DNA"/>
</dbReference>
<dbReference type="AlphaFoldDB" id="A0A4V6DAK3"/>
<sequence>MASPPELVDDAVAEILLRLPPADRASLVRASLVCKPWRRVLSDPAFPCRYRAFHRTPPLLVFYIMPDFPHPGADGRRTRPLDCRHGRVLIHMLQDESEDYLVWDPVTGDRRAVPEPDIDWMAYTAAVDATWDLVWASVYSSETGAWSTPVSLDNGRDFYVRPRRGTLVGDDEHWPDMYFTMTRDTVIGKYDWGKNCLSVVKPPPLATYGCRVTSEGAAEWVIGRVIELETIIPLANPSDEVSVVGSAEGVDIIFISTSVGLFMIELKSGRVRKVDEPGVYFSVLPYMNFYTPDCGSLLSLARTL</sequence>
<dbReference type="Gene3D" id="1.20.1280.50">
    <property type="match status" value="1"/>
</dbReference>
<protein>
    <recommendedName>
        <fullName evidence="1">F-box domain-containing protein</fullName>
    </recommendedName>
</protein>
<feature type="domain" description="F-box" evidence="1">
    <location>
        <begin position="6"/>
        <end position="46"/>
    </location>
</feature>
<proteinExistence type="predicted"/>
<evidence type="ECO:0000313" key="3">
    <source>
        <dbReference type="Proteomes" id="UP000298652"/>
    </source>
</evidence>
<dbReference type="PANTHER" id="PTHR32133">
    <property type="entry name" value="OS07G0120400 PROTEIN"/>
    <property type="match status" value="1"/>
</dbReference>
<organism evidence="2 3">
    <name type="scientific">Setaria viridis</name>
    <name type="common">Green bristlegrass</name>
    <name type="synonym">Setaria italica subsp. viridis</name>
    <dbReference type="NCBI Taxonomy" id="4556"/>
    <lineage>
        <taxon>Eukaryota</taxon>
        <taxon>Viridiplantae</taxon>
        <taxon>Streptophyta</taxon>
        <taxon>Embryophyta</taxon>
        <taxon>Tracheophyta</taxon>
        <taxon>Spermatophyta</taxon>
        <taxon>Magnoliopsida</taxon>
        <taxon>Liliopsida</taxon>
        <taxon>Poales</taxon>
        <taxon>Poaceae</taxon>
        <taxon>PACMAD clade</taxon>
        <taxon>Panicoideae</taxon>
        <taxon>Panicodae</taxon>
        <taxon>Paniceae</taxon>
        <taxon>Cenchrinae</taxon>
        <taxon>Setaria</taxon>
    </lineage>
</organism>
<evidence type="ECO:0000259" key="1">
    <source>
        <dbReference type="Pfam" id="PF00646"/>
    </source>
</evidence>
<dbReference type="InterPro" id="IPR001810">
    <property type="entry name" value="F-box_dom"/>
</dbReference>
<dbReference type="InterPro" id="IPR036047">
    <property type="entry name" value="F-box-like_dom_sf"/>
</dbReference>
<dbReference type="SUPFAM" id="SSF81383">
    <property type="entry name" value="F-box domain"/>
    <property type="match status" value="1"/>
</dbReference>
<dbReference type="Pfam" id="PF00646">
    <property type="entry name" value="F-box"/>
    <property type="match status" value="1"/>
</dbReference>
<name>A0A4V6DAK3_SETVI</name>